<evidence type="ECO:0008006" key="16">
    <source>
        <dbReference type="Google" id="ProtNLM"/>
    </source>
</evidence>
<evidence type="ECO:0000256" key="12">
    <source>
        <dbReference type="SAM" id="MobiDB-lite"/>
    </source>
</evidence>
<evidence type="ECO:0000256" key="8">
    <source>
        <dbReference type="ARBA" id="ARBA00023128"/>
    </source>
</evidence>
<evidence type="ECO:0000256" key="7">
    <source>
        <dbReference type="ARBA" id="ARBA00022989"/>
    </source>
</evidence>
<dbReference type="InterPro" id="IPR023395">
    <property type="entry name" value="MCP_dom_sf"/>
</dbReference>
<evidence type="ECO:0000256" key="13">
    <source>
        <dbReference type="SAM" id="Phobius"/>
    </source>
</evidence>
<dbReference type="GO" id="GO:1990547">
    <property type="term" value="P:mitochondrial phosphate ion transmembrane transport"/>
    <property type="evidence" value="ECO:0007669"/>
    <property type="project" value="InterPro"/>
</dbReference>
<evidence type="ECO:0000313" key="14">
    <source>
        <dbReference type="EMBL" id="CAD8760954.1"/>
    </source>
</evidence>
<keyword evidence="7 13" id="KW-1133">Transmembrane helix</keyword>
<protein>
    <recommendedName>
        <fullName evidence="16">Mitochondrial carrier protein</fullName>
    </recommendedName>
</protein>
<feature type="region of interest" description="Disordered" evidence="12">
    <location>
        <begin position="1"/>
        <end position="28"/>
    </location>
</feature>
<evidence type="ECO:0000256" key="4">
    <source>
        <dbReference type="ARBA" id="ARBA00022692"/>
    </source>
</evidence>
<evidence type="ECO:0000256" key="5">
    <source>
        <dbReference type="ARBA" id="ARBA00022737"/>
    </source>
</evidence>
<proteinExistence type="inferred from homology"/>
<keyword evidence="4 10" id="KW-0812">Transmembrane</keyword>
<keyword evidence="6" id="KW-0999">Mitochondrion inner membrane</keyword>
<feature type="transmembrane region" description="Helical" evidence="13">
    <location>
        <begin position="176"/>
        <end position="195"/>
    </location>
</feature>
<dbReference type="GO" id="GO:0005315">
    <property type="term" value="F:phosphate transmembrane transporter activity"/>
    <property type="evidence" value="ECO:0007669"/>
    <property type="project" value="InterPro"/>
</dbReference>
<evidence type="ECO:0000256" key="6">
    <source>
        <dbReference type="ARBA" id="ARBA00022792"/>
    </source>
</evidence>
<reference evidence="15" key="1">
    <citation type="submission" date="2021-01" db="EMBL/GenBank/DDBJ databases">
        <authorList>
            <person name="Corre E."/>
            <person name="Pelletier E."/>
            <person name="Niang G."/>
            <person name="Scheremetjew M."/>
            <person name="Finn R."/>
            <person name="Kale V."/>
            <person name="Holt S."/>
            <person name="Cochrane G."/>
            <person name="Meng A."/>
            <person name="Brown T."/>
            <person name="Cohen L."/>
        </authorList>
    </citation>
    <scope>NUCLEOTIDE SEQUENCE</scope>
    <source>
        <strain evidence="15">UNC1205</strain>
    </source>
</reference>
<dbReference type="InterPro" id="IPR018108">
    <property type="entry name" value="MCP_transmembrane"/>
</dbReference>
<feature type="repeat" description="Solcar" evidence="10">
    <location>
        <begin position="280"/>
        <end position="376"/>
    </location>
</feature>
<accession>A0A6T9Z7Q1</accession>
<evidence type="ECO:0000256" key="11">
    <source>
        <dbReference type="RuleBase" id="RU000488"/>
    </source>
</evidence>
<dbReference type="InterPro" id="IPR044677">
    <property type="entry name" value="SLC25A3/Pic2/Mir1-like"/>
</dbReference>
<sequence>MATTEQQQQQKQQDRPRQIPRTRRQKPSAMKRSFLFATMALACSSSSSSSSNSNPMFFAEATSNPAAKAAIGALKNIDYRYFVAGGTCAAFSHGITTPIDVVKTRLQANPEKYKGKGLIGATIQICKDKEEGGASTLLQGLGPTVLGYGIEGAMKFGAYEVTKPFFRALLGEDRTALSFMMASFLAGAIAAVLLVPMESLRIKQVTDPSYKEDTILTGLPRIFRDDGFWITMSGVWAMLAKQVPYTFGKQVSFDLVATFLYSVVESLKETLSSALSATQLKWIVSLLSAACASVAACLLSQPGDMILTKTYNSGKQKNSNSKNKKSTAPGNFGTVVSEIYGKGGVSEFYRGTQARLVHVGMIITSQLMVYDLVKQLLGLPATGSH</sequence>
<keyword evidence="9 10" id="KW-0472">Membrane</keyword>
<keyword evidence="5" id="KW-0677">Repeat</keyword>
<dbReference type="AlphaFoldDB" id="A0A6T9Z7Q1"/>
<name>A0A6T9Z7Q1_9STRA</name>
<dbReference type="EMBL" id="HBFL01001392">
    <property type="protein sequence ID" value="CAD8760954.1"/>
    <property type="molecule type" value="Transcribed_RNA"/>
</dbReference>
<dbReference type="EMBL" id="HBFL01001403">
    <property type="protein sequence ID" value="CAD8760964.1"/>
    <property type="molecule type" value="Transcribed_RNA"/>
</dbReference>
<evidence type="ECO:0000256" key="3">
    <source>
        <dbReference type="ARBA" id="ARBA00022448"/>
    </source>
</evidence>
<evidence type="ECO:0000256" key="9">
    <source>
        <dbReference type="ARBA" id="ARBA00023136"/>
    </source>
</evidence>
<comment type="subcellular location">
    <subcellularLocation>
        <location evidence="1">Mitochondrion inner membrane</location>
        <topology evidence="1">Multi-pass membrane protein</topology>
    </subcellularLocation>
</comment>
<evidence type="ECO:0000256" key="10">
    <source>
        <dbReference type="PROSITE-ProRule" id="PRU00282"/>
    </source>
</evidence>
<dbReference type="PANTHER" id="PTHR45671">
    <property type="entry name" value="SOLUTE CARRIER FAMILY 25 (MITOCHONDRIAL CARRIER PHOSPHATE CARRIER), MEMBER 3, LIKE-RELATED-RELATED"/>
    <property type="match status" value="1"/>
</dbReference>
<keyword evidence="8" id="KW-0496">Mitochondrion</keyword>
<dbReference type="Pfam" id="PF00153">
    <property type="entry name" value="Mito_carr"/>
    <property type="match status" value="3"/>
</dbReference>
<comment type="similarity">
    <text evidence="2 11">Belongs to the mitochondrial carrier (TC 2.A.29) family.</text>
</comment>
<dbReference type="PANTHER" id="PTHR45671:SF12">
    <property type="entry name" value="MITOCHONDRIAL PHOSPHATE CARRIER PROTEIN"/>
    <property type="match status" value="1"/>
</dbReference>
<evidence type="ECO:0000256" key="1">
    <source>
        <dbReference type="ARBA" id="ARBA00004448"/>
    </source>
</evidence>
<dbReference type="GO" id="GO:0005743">
    <property type="term" value="C:mitochondrial inner membrane"/>
    <property type="evidence" value="ECO:0007669"/>
    <property type="project" value="UniProtKB-SubCell"/>
</dbReference>
<keyword evidence="3 11" id="KW-0813">Transport</keyword>
<dbReference type="Gene3D" id="1.50.40.10">
    <property type="entry name" value="Mitochondrial carrier domain"/>
    <property type="match status" value="1"/>
</dbReference>
<gene>
    <name evidence="15" type="ORF">PDEL1432_LOCUS1004</name>
    <name evidence="14" type="ORF">PDEL1432_LOCUS994</name>
</gene>
<dbReference type="PROSITE" id="PS50920">
    <property type="entry name" value="SOLCAR"/>
    <property type="match status" value="3"/>
</dbReference>
<evidence type="ECO:0000313" key="15">
    <source>
        <dbReference type="EMBL" id="CAD8760964.1"/>
    </source>
</evidence>
<feature type="repeat" description="Solcar" evidence="10">
    <location>
        <begin position="76"/>
        <end position="165"/>
    </location>
</feature>
<feature type="repeat" description="Solcar" evidence="10">
    <location>
        <begin position="174"/>
        <end position="259"/>
    </location>
</feature>
<organism evidence="15">
    <name type="scientific">Pseudo-nitzschia delicatissima</name>
    <dbReference type="NCBI Taxonomy" id="44447"/>
    <lineage>
        <taxon>Eukaryota</taxon>
        <taxon>Sar</taxon>
        <taxon>Stramenopiles</taxon>
        <taxon>Ochrophyta</taxon>
        <taxon>Bacillariophyta</taxon>
        <taxon>Bacillariophyceae</taxon>
        <taxon>Bacillariophycidae</taxon>
        <taxon>Bacillariales</taxon>
        <taxon>Bacillariaceae</taxon>
        <taxon>Pseudo-nitzschia</taxon>
    </lineage>
</organism>
<dbReference type="SUPFAM" id="SSF103506">
    <property type="entry name" value="Mitochondrial carrier"/>
    <property type="match status" value="1"/>
</dbReference>
<feature type="compositionally biased region" description="Low complexity" evidence="12">
    <location>
        <begin position="1"/>
        <end position="11"/>
    </location>
</feature>
<evidence type="ECO:0000256" key="2">
    <source>
        <dbReference type="ARBA" id="ARBA00006375"/>
    </source>
</evidence>